<protein>
    <submittedName>
        <fullName evidence="1">Uncharacterized protein</fullName>
    </submittedName>
</protein>
<evidence type="ECO:0000313" key="1">
    <source>
        <dbReference type="EMBL" id="GEP01637.1"/>
    </source>
</evidence>
<dbReference type="AlphaFoldDB" id="A0A512IVA6"/>
<sequence>MSGLADTLAALRRGDLAGVRELRLTGGLSEFPREIFGLADSLEVLDLSGGTLADLPADIGRLRPISTRGACCTVISTRTTCFGTVPTARRY</sequence>
<gene>
    <name evidence="1" type="ORF">MHA02_40240</name>
</gene>
<name>A0A512IVA6_9HYPH</name>
<organism evidence="1 2">
    <name type="scientific">Methylobacterium haplocladii</name>
    <dbReference type="NCBI Taxonomy" id="1176176"/>
    <lineage>
        <taxon>Bacteria</taxon>
        <taxon>Pseudomonadati</taxon>
        <taxon>Pseudomonadota</taxon>
        <taxon>Alphaproteobacteria</taxon>
        <taxon>Hyphomicrobiales</taxon>
        <taxon>Methylobacteriaceae</taxon>
        <taxon>Methylobacterium</taxon>
    </lineage>
</organism>
<dbReference type="Proteomes" id="UP000321258">
    <property type="component" value="Unassembled WGS sequence"/>
</dbReference>
<dbReference type="EMBL" id="BJZT01000046">
    <property type="protein sequence ID" value="GEP01637.1"/>
    <property type="molecule type" value="Genomic_DNA"/>
</dbReference>
<reference evidence="1 2" key="1">
    <citation type="submission" date="2019-07" db="EMBL/GenBank/DDBJ databases">
        <title>Whole genome shotgun sequence of Methylobacterium haplocladii NBRC 107714.</title>
        <authorList>
            <person name="Hosoyama A."/>
            <person name="Uohara A."/>
            <person name="Ohji S."/>
            <person name="Ichikawa N."/>
        </authorList>
    </citation>
    <scope>NUCLEOTIDE SEQUENCE [LARGE SCALE GENOMIC DNA]</scope>
    <source>
        <strain evidence="1 2">NBRC 107714</strain>
    </source>
</reference>
<comment type="caution">
    <text evidence="1">The sequence shown here is derived from an EMBL/GenBank/DDBJ whole genome shotgun (WGS) entry which is preliminary data.</text>
</comment>
<accession>A0A512IVA6</accession>
<dbReference type="RefSeq" id="WP_170249370.1">
    <property type="nucleotide sequence ID" value="NZ_BJZT01000046.1"/>
</dbReference>
<proteinExistence type="predicted"/>
<evidence type="ECO:0000313" key="2">
    <source>
        <dbReference type="Proteomes" id="UP000321258"/>
    </source>
</evidence>
<keyword evidence="2" id="KW-1185">Reference proteome</keyword>